<sequence>MSTPHLKPRMNNIDTDVFVVCICAMVFIVFIGVIVYFAWRPGPEPRSDTTDTTRPRRPATNSHDDEDGPDARRDSDAAGCNLPWFRRRQTTLERNTYPLESVPGTPHPRNGVNI</sequence>
<accession>A0A366S8Y1</accession>
<feature type="region of interest" description="Disordered" evidence="1">
    <location>
        <begin position="40"/>
        <end position="80"/>
    </location>
</feature>
<feature type="transmembrane region" description="Helical" evidence="2">
    <location>
        <begin position="17"/>
        <end position="39"/>
    </location>
</feature>
<name>A0A366S8Y1_9HYPO</name>
<evidence type="ECO:0000256" key="2">
    <source>
        <dbReference type="SAM" id="Phobius"/>
    </source>
</evidence>
<keyword evidence="2" id="KW-0812">Transmembrane</keyword>
<evidence type="ECO:0000313" key="4">
    <source>
        <dbReference type="Proteomes" id="UP000253153"/>
    </source>
</evidence>
<dbReference type="AlphaFoldDB" id="A0A366S8Y1"/>
<dbReference type="RefSeq" id="XP_031019727.1">
    <property type="nucleotide sequence ID" value="XM_031156194.1"/>
</dbReference>
<feature type="compositionally biased region" description="Basic and acidic residues" evidence="1">
    <location>
        <begin position="43"/>
        <end position="54"/>
    </location>
</feature>
<dbReference type="EMBL" id="QKXC01000043">
    <property type="protein sequence ID" value="RBR25136.1"/>
    <property type="molecule type" value="Genomic_DNA"/>
</dbReference>
<gene>
    <name evidence="3" type="ORF">FIESC28_02044</name>
</gene>
<evidence type="ECO:0000256" key="1">
    <source>
        <dbReference type="SAM" id="MobiDB-lite"/>
    </source>
</evidence>
<keyword evidence="2" id="KW-1133">Transmembrane helix</keyword>
<evidence type="ECO:0000313" key="3">
    <source>
        <dbReference type="EMBL" id="RBR25136.1"/>
    </source>
</evidence>
<protein>
    <submittedName>
        <fullName evidence="3">Uncharacterized protein</fullName>
    </submittedName>
</protein>
<dbReference type="OrthoDB" id="5091169at2759"/>
<reference evidence="3 4" key="1">
    <citation type="submission" date="2018-06" db="EMBL/GenBank/DDBJ databases">
        <title>Fusarium incarnatum-equiseti species complex species 28.</title>
        <authorList>
            <person name="Gardiner D.M."/>
        </authorList>
    </citation>
    <scope>NUCLEOTIDE SEQUENCE [LARGE SCALE GENOMIC DNA]</scope>
    <source>
        <strain evidence="3 4">FIESC_28</strain>
    </source>
</reference>
<keyword evidence="4" id="KW-1185">Reference proteome</keyword>
<organism evidence="3 4">
    <name type="scientific">Fusarium coffeatum</name>
    <dbReference type="NCBI Taxonomy" id="231269"/>
    <lineage>
        <taxon>Eukaryota</taxon>
        <taxon>Fungi</taxon>
        <taxon>Dikarya</taxon>
        <taxon>Ascomycota</taxon>
        <taxon>Pezizomycotina</taxon>
        <taxon>Sordariomycetes</taxon>
        <taxon>Hypocreomycetidae</taxon>
        <taxon>Hypocreales</taxon>
        <taxon>Nectriaceae</taxon>
        <taxon>Fusarium</taxon>
        <taxon>Fusarium incarnatum-equiseti species complex</taxon>
    </lineage>
</organism>
<proteinExistence type="predicted"/>
<feature type="region of interest" description="Disordered" evidence="1">
    <location>
        <begin position="93"/>
        <end position="114"/>
    </location>
</feature>
<comment type="caution">
    <text evidence="3">The sequence shown here is derived from an EMBL/GenBank/DDBJ whole genome shotgun (WGS) entry which is preliminary data.</text>
</comment>
<dbReference type="GeneID" id="41991490"/>
<dbReference type="Proteomes" id="UP000253153">
    <property type="component" value="Unassembled WGS sequence"/>
</dbReference>
<keyword evidence="2" id="KW-0472">Membrane</keyword>